<accession>A0A6N6M3N9</accession>
<dbReference type="GO" id="GO:0005886">
    <property type="term" value="C:plasma membrane"/>
    <property type="evidence" value="ECO:0007669"/>
    <property type="project" value="UniProtKB-SubCell"/>
</dbReference>
<evidence type="ECO:0000313" key="8">
    <source>
        <dbReference type="Proteomes" id="UP000435357"/>
    </source>
</evidence>
<keyword evidence="5 6" id="KW-0472">Membrane</keyword>
<evidence type="ECO:0000256" key="4">
    <source>
        <dbReference type="ARBA" id="ARBA00022989"/>
    </source>
</evidence>
<dbReference type="NCBIfam" id="TIGR00374">
    <property type="entry name" value="flippase-like domain"/>
    <property type="match status" value="1"/>
</dbReference>
<name>A0A6N6M3N9_9FLAO</name>
<dbReference type="EMBL" id="WACR01000006">
    <property type="protein sequence ID" value="KAB1063900.1"/>
    <property type="molecule type" value="Genomic_DNA"/>
</dbReference>
<evidence type="ECO:0000256" key="2">
    <source>
        <dbReference type="ARBA" id="ARBA00022475"/>
    </source>
</evidence>
<sequence>MKKYLTGFLKIAIPLGFGLFLVWYFYSTLTPKDKTEIMDAFERANYSWVWLSLVAATLSHMSRAYRWKFTLAPLGYKPNFTNSFFAVMIGYLINLAVPRLGEISRCGIARKYENIPFEKLLGTVIAERVADALILMTTILTVIFLQYEVIQDLLNEILASVFGKISGTTILVLLVVLLVGGIGSLVFIYRIKSENKFIQTIQKTLKGIVDGMLSIYTMKKKWAFIGHTLFIWLMYLMMFYLCFFALPETSNVPIAGVLTGFALGGITIAVTNGGIGAYPLAVQAILVLYEVDKNTAGAFGWIVWTAQTILILILGALSFALISPFNRWKNDKLKAAQA</sequence>
<comment type="subcellular location">
    <subcellularLocation>
        <location evidence="1">Cell membrane</location>
        <topology evidence="1">Multi-pass membrane protein</topology>
    </subcellularLocation>
</comment>
<evidence type="ECO:0000256" key="5">
    <source>
        <dbReference type="ARBA" id="ARBA00023136"/>
    </source>
</evidence>
<reference evidence="7 8" key="1">
    <citation type="submission" date="2019-09" db="EMBL/GenBank/DDBJ databases">
        <title>Genomes of Cryomorphaceae.</title>
        <authorList>
            <person name="Bowman J.P."/>
        </authorList>
    </citation>
    <scope>NUCLEOTIDE SEQUENCE [LARGE SCALE GENOMIC DNA]</scope>
    <source>
        <strain evidence="7 8">KCTC 52047</strain>
    </source>
</reference>
<dbReference type="AlphaFoldDB" id="A0A6N6M3N9"/>
<feature type="transmembrane region" description="Helical" evidence="6">
    <location>
        <begin position="129"/>
        <end position="147"/>
    </location>
</feature>
<dbReference type="OrthoDB" id="9812094at2"/>
<dbReference type="Pfam" id="PF03706">
    <property type="entry name" value="LPG_synthase_TM"/>
    <property type="match status" value="1"/>
</dbReference>
<dbReference type="Proteomes" id="UP000435357">
    <property type="component" value="Unassembled WGS sequence"/>
</dbReference>
<feature type="transmembrane region" description="Helical" evidence="6">
    <location>
        <begin position="7"/>
        <end position="26"/>
    </location>
</feature>
<evidence type="ECO:0000313" key="7">
    <source>
        <dbReference type="EMBL" id="KAB1063900.1"/>
    </source>
</evidence>
<feature type="transmembrane region" description="Helical" evidence="6">
    <location>
        <begin position="167"/>
        <end position="189"/>
    </location>
</feature>
<keyword evidence="3 6" id="KW-0812">Transmembrane</keyword>
<organism evidence="7 8">
    <name type="scientific">Salibacter halophilus</name>
    <dbReference type="NCBI Taxonomy" id="1803916"/>
    <lineage>
        <taxon>Bacteria</taxon>
        <taxon>Pseudomonadati</taxon>
        <taxon>Bacteroidota</taxon>
        <taxon>Flavobacteriia</taxon>
        <taxon>Flavobacteriales</taxon>
        <taxon>Salibacteraceae</taxon>
        <taxon>Salibacter</taxon>
    </lineage>
</organism>
<dbReference type="InterPro" id="IPR022791">
    <property type="entry name" value="L-PG_synthase/AglD"/>
</dbReference>
<dbReference type="PANTHER" id="PTHR39087:SF2">
    <property type="entry name" value="UPF0104 MEMBRANE PROTEIN MJ1595"/>
    <property type="match status" value="1"/>
</dbReference>
<keyword evidence="8" id="KW-1185">Reference proteome</keyword>
<evidence type="ECO:0000256" key="3">
    <source>
        <dbReference type="ARBA" id="ARBA00022692"/>
    </source>
</evidence>
<evidence type="ECO:0000256" key="6">
    <source>
        <dbReference type="SAM" id="Phobius"/>
    </source>
</evidence>
<comment type="caution">
    <text evidence="7">The sequence shown here is derived from an EMBL/GenBank/DDBJ whole genome shotgun (WGS) entry which is preliminary data.</text>
</comment>
<feature type="transmembrane region" description="Helical" evidence="6">
    <location>
        <begin position="301"/>
        <end position="322"/>
    </location>
</feature>
<dbReference type="PANTHER" id="PTHR39087">
    <property type="entry name" value="UPF0104 MEMBRANE PROTEIN MJ1595"/>
    <property type="match status" value="1"/>
</dbReference>
<feature type="transmembrane region" description="Helical" evidence="6">
    <location>
        <begin position="46"/>
        <end position="65"/>
    </location>
</feature>
<proteinExistence type="predicted"/>
<protein>
    <submittedName>
        <fullName evidence="7">Flippase-like domain-containing protein</fullName>
    </submittedName>
</protein>
<dbReference type="RefSeq" id="WP_151167875.1">
    <property type="nucleotide sequence ID" value="NZ_WACR01000006.1"/>
</dbReference>
<evidence type="ECO:0000256" key="1">
    <source>
        <dbReference type="ARBA" id="ARBA00004651"/>
    </source>
</evidence>
<feature type="transmembrane region" description="Helical" evidence="6">
    <location>
        <begin position="222"/>
        <end position="246"/>
    </location>
</feature>
<gene>
    <name evidence="7" type="ORF">F3059_07640</name>
</gene>
<keyword evidence="2" id="KW-1003">Cell membrane</keyword>
<keyword evidence="4 6" id="KW-1133">Transmembrane helix</keyword>